<sequence length="472" mass="49434">MTAPDHASPPPNDTGSGKPGPPPRRDLVPFRHALRTWFVISLQTFGGPAGQIAVMQRTLVEDKRWIGQRRFNHALSYCMLLPGPEAQQLAIYVGWLLNGTRGGLAAGTLFVLPGVLTLLALSAIYVTVGDTTAVTAVFAGLGPAVVVIVAQAVIRVGRRALHHPALVAIAVAAFAALTLFAIPFPLVIAAAAGIGWALSRLAPHTIHPQKDTGDDGPAPVINDDTLHHEPPSARRNLRILTVGLVAWALPIIAVAVLTGAHSIFTTQAVFFSGTALVTFGGAYAVLAFVAQRAVEVYAWLTPTEMVRGLALAESTPGPLIMVVQFVAFLGAYHHPGGLNPWLAAIIAALLTTWVTFVPCFLFIFLGAPYVERLRHNTTLSGALTGITAAVVGVIANLAVFFATHTLFTGTRDIHTGPLRIALPALDTAKPVALALTAVAAVLVFGLKWPMLRVLTVCAALGAAAAALGLPVT</sequence>
<feature type="transmembrane region" description="Helical" evidence="8">
    <location>
        <begin position="453"/>
        <end position="471"/>
    </location>
</feature>
<evidence type="ECO:0000256" key="3">
    <source>
        <dbReference type="ARBA" id="ARBA00022475"/>
    </source>
</evidence>
<evidence type="ECO:0000256" key="8">
    <source>
        <dbReference type="SAM" id="Phobius"/>
    </source>
</evidence>
<proteinExistence type="inferred from homology"/>
<evidence type="ECO:0000256" key="4">
    <source>
        <dbReference type="ARBA" id="ARBA00022692"/>
    </source>
</evidence>
<dbReference type="Pfam" id="PF02417">
    <property type="entry name" value="Chromate_transp"/>
    <property type="match status" value="2"/>
</dbReference>
<dbReference type="PANTHER" id="PTHR33567:SF3">
    <property type="entry name" value="CHROMATE ION TRANSPORTER (EUROFUNG)"/>
    <property type="match status" value="1"/>
</dbReference>
<evidence type="ECO:0000256" key="2">
    <source>
        <dbReference type="ARBA" id="ARBA00005262"/>
    </source>
</evidence>
<keyword evidence="10" id="KW-1185">Reference proteome</keyword>
<comment type="subcellular location">
    <subcellularLocation>
        <location evidence="1">Cell membrane</location>
        <topology evidence="1">Multi-pass membrane protein</topology>
    </subcellularLocation>
</comment>
<feature type="transmembrane region" description="Helical" evidence="8">
    <location>
        <begin position="341"/>
        <end position="370"/>
    </location>
</feature>
<evidence type="ECO:0000256" key="1">
    <source>
        <dbReference type="ARBA" id="ARBA00004651"/>
    </source>
</evidence>
<feature type="transmembrane region" description="Helical" evidence="8">
    <location>
        <begin position="309"/>
        <end position="329"/>
    </location>
</feature>
<feature type="transmembrane region" description="Helical" evidence="8">
    <location>
        <begin position="166"/>
        <end position="198"/>
    </location>
</feature>
<dbReference type="GO" id="GO:0015109">
    <property type="term" value="F:chromate transmembrane transporter activity"/>
    <property type="evidence" value="ECO:0007669"/>
    <property type="project" value="InterPro"/>
</dbReference>
<dbReference type="GO" id="GO:0005886">
    <property type="term" value="C:plasma membrane"/>
    <property type="evidence" value="ECO:0007669"/>
    <property type="project" value="UniProtKB-SubCell"/>
</dbReference>
<feature type="region of interest" description="Disordered" evidence="7">
    <location>
        <begin position="1"/>
        <end position="26"/>
    </location>
</feature>
<feature type="transmembrane region" description="Helical" evidence="8">
    <location>
        <begin position="382"/>
        <end position="407"/>
    </location>
</feature>
<reference evidence="9 10" key="1">
    <citation type="submission" date="2016-10" db="EMBL/GenBank/DDBJ databases">
        <authorList>
            <person name="de Groot N.N."/>
        </authorList>
    </citation>
    <scope>NUCLEOTIDE SEQUENCE [LARGE SCALE GENOMIC DNA]</scope>
    <source>
        <strain evidence="9 10">DSM 44892</strain>
    </source>
</reference>
<evidence type="ECO:0000256" key="5">
    <source>
        <dbReference type="ARBA" id="ARBA00022989"/>
    </source>
</evidence>
<accession>A0A1G8S810</accession>
<comment type="similarity">
    <text evidence="2">Belongs to the chromate ion transporter (CHR) (TC 2.A.51) family.</text>
</comment>
<dbReference type="InterPro" id="IPR003370">
    <property type="entry name" value="Chromate_transpt"/>
</dbReference>
<keyword evidence="3" id="KW-1003">Cell membrane</keyword>
<dbReference type="AlphaFoldDB" id="A0A1G8S810"/>
<keyword evidence="5 8" id="KW-1133">Transmembrane helix</keyword>
<dbReference type="EMBL" id="FNDN01000020">
    <property type="protein sequence ID" value="SDJ25301.1"/>
    <property type="molecule type" value="Genomic_DNA"/>
</dbReference>
<feature type="transmembrane region" description="Helical" evidence="8">
    <location>
        <begin position="133"/>
        <end position="154"/>
    </location>
</feature>
<keyword evidence="6 8" id="KW-0472">Membrane</keyword>
<protein>
    <submittedName>
        <fullName evidence="9">Chromate transporter</fullName>
    </submittedName>
</protein>
<evidence type="ECO:0000313" key="9">
    <source>
        <dbReference type="EMBL" id="SDJ25301.1"/>
    </source>
</evidence>
<dbReference type="GeneID" id="57066958"/>
<keyword evidence="4 8" id="KW-0812">Transmembrane</keyword>
<gene>
    <name evidence="9" type="ORF">SAMN05444695_12020</name>
</gene>
<evidence type="ECO:0000313" key="10">
    <source>
        <dbReference type="Proteomes" id="UP000183263"/>
    </source>
</evidence>
<dbReference type="InterPro" id="IPR014047">
    <property type="entry name" value="Chr_Tranpt_l_chain"/>
</dbReference>
<evidence type="ECO:0000256" key="7">
    <source>
        <dbReference type="SAM" id="MobiDB-lite"/>
    </source>
</evidence>
<dbReference type="NCBIfam" id="TIGR00937">
    <property type="entry name" value="2A51"/>
    <property type="match status" value="1"/>
</dbReference>
<feature type="region of interest" description="Disordered" evidence="7">
    <location>
        <begin position="207"/>
        <end position="229"/>
    </location>
</feature>
<dbReference type="Proteomes" id="UP000183263">
    <property type="component" value="Unassembled WGS sequence"/>
</dbReference>
<name>A0A1G8S810_9NOCA</name>
<dbReference type="PIRSF" id="PIRSF004810">
    <property type="entry name" value="ChrA"/>
    <property type="match status" value="1"/>
</dbReference>
<evidence type="ECO:0000256" key="6">
    <source>
        <dbReference type="ARBA" id="ARBA00023136"/>
    </source>
</evidence>
<organism evidence="9 10">
    <name type="scientific">Rhodococcus triatomae</name>
    <dbReference type="NCBI Taxonomy" id="300028"/>
    <lineage>
        <taxon>Bacteria</taxon>
        <taxon>Bacillati</taxon>
        <taxon>Actinomycetota</taxon>
        <taxon>Actinomycetes</taxon>
        <taxon>Mycobacteriales</taxon>
        <taxon>Nocardiaceae</taxon>
        <taxon>Rhodococcus</taxon>
    </lineage>
</organism>
<dbReference type="RefSeq" id="WP_307718306.1">
    <property type="nucleotide sequence ID" value="NZ_CP048813.1"/>
</dbReference>
<feature type="transmembrane region" description="Helical" evidence="8">
    <location>
        <begin position="239"/>
        <end position="264"/>
    </location>
</feature>
<feature type="transmembrane region" description="Helical" evidence="8">
    <location>
        <begin position="270"/>
        <end position="289"/>
    </location>
</feature>
<dbReference type="PANTHER" id="PTHR33567">
    <property type="entry name" value="CHROMATE ION TRANSPORTER (EUROFUNG)"/>
    <property type="match status" value="1"/>
</dbReference>
<feature type="transmembrane region" description="Helical" evidence="8">
    <location>
        <begin position="427"/>
        <end position="446"/>
    </location>
</feature>
<feature type="transmembrane region" description="Helical" evidence="8">
    <location>
        <begin position="103"/>
        <end position="126"/>
    </location>
</feature>